<keyword evidence="4" id="KW-1185">Reference proteome</keyword>
<feature type="transmembrane region" description="Helical" evidence="2">
    <location>
        <begin position="37"/>
        <end position="59"/>
    </location>
</feature>
<evidence type="ECO:0000256" key="2">
    <source>
        <dbReference type="SAM" id="Phobius"/>
    </source>
</evidence>
<evidence type="ECO:0000313" key="4">
    <source>
        <dbReference type="Proteomes" id="UP000005856"/>
    </source>
</evidence>
<name>A6F4B0_9GAMM</name>
<feature type="transmembrane region" description="Helical" evidence="2">
    <location>
        <begin position="12"/>
        <end position="31"/>
    </location>
</feature>
<evidence type="ECO:0000313" key="3">
    <source>
        <dbReference type="EMBL" id="EDM46403.1"/>
    </source>
</evidence>
<feature type="transmembrane region" description="Helical" evidence="2">
    <location>
        <begin position="119"/>
        <end position="139"/>
    </location>
</feature>
<comment type="caution">
    <text evidence="3">The sequence shown here is derived from an EMBL/GenBank/DDBJ whole genome shotgun (WGS) entry which is preliminary data.</text>
</comment>
<feature type="region of interest" description="Disordered" evidence="1">
    <location>
        <begin position="155"/>
        <end position="174"/>
    </location>
</feature>
<reference evidence="3 4" key="1">
    <citation type="submission" date="2007-06" db="EMBL/GenBank/DDBJ databases">
        <authorList>
            <person name="Green D."/>
            <person name="Ferriera S."/>
            <person name="Johnson J."/>
            <person name="Kravitz S."/>
            <person name="Beeson K."/>
            <person name="Sutton G."/>
            <person name="Rogers Y.-H."/>
            <person name="Friedman R."/>
            <person name="Frazier M."/>
            <person name="Venter J.C."/>
        </authorList>
    </citation>
    <scope>NUCLEOTIDE SEQUENCE [LARGE SCALE GENOMIC DNA]</scope>
    <source>
        <strain evidence="3 4">DG893</strain>
    </source>
</reference>
<dbReference type="RefSeq" id="WP_007155094.1">
    <property type="nucleotide sequence ID" value="NZ_ABCP01000041.1"/>
</dbReference>
<keyword evidence="2" id="KW-0472">Membrane</keyword>
<dbReference type="eggNOG" id="ENOG5031V99">
    <property type="taxonomic scope" value="Bacteria"/>
</dbReference>
<dbReference type="Proteomes" id="UP000005856">
    <property type="component" value="Unassembled WGS sequence"/>
</dbReference>
<dbReference type="AlphaFoldDB" id="A6F4B0"/>
<gene>
    <name evidence="3" type="ORF">MDG893_13109</name>
</gene>
<accession>A6F4B0</accession>
<organism evidence="3 4">
    <name type="scientific">Marinobacter algicola DG893</name>
    <dbReference type="NCBI Taxonomy" id="443152"/>
    <lineage>
        <taxon>Bacteria</taxon>
        <taxon>Pseudomonadati</taxon>
        <taxon>Pseudomonadota</taxon>
        <taxon>Gammaproteobacteria</taxon>
        <taxon>Pseudomonadales</taxon>
        <taxon>Marinobacteraceae</taxon>
        <taxon>Marinobacter</taxon>
    </lineage>
</organism>
<keyword evidence="2" id="KW-1133">Transmembrane helix</keyword>
<keyword evidence="2" id="KW-0812">Transmembrane</keyword>
<dbReference type="EMBL" id="ABCP01000041">
    <property type="protein sequence ID" value="EDM46403.1"/>
    <property type="molecule type" value="Genomic_DNA"/>
</dbReference>
<feature type="compositionally biased region" description="Basic and acidic residues" evidence="1">
    <location>
        <begin position="155"/>
        <end position="166"/>
    </location>
</feature>
<evidence type="ECO:0000256" key="1">
    <source>
        <dbReference type="SAM" id="MobiDB-lite"/>
    </source>
</evidence>
<feature type="transmembrane region" description="Helical" evidence="2">
    <location>
        <begin position="89"/>
        <end position="107"/>
    </location>
</feature>
<sequence>MTFEPDWKRIRLLLVFTSLSALAGWAGQPLVHGNQEAVGVIVNVFSILAGFLVTIMTLLGEPMLFRGATWRSEAVKRSNVYRRLVRHKWLFVLYLMVLGLIFVTTLITKRFPDHSTVQWIERLYLAMATFAFCLSLTLPSRLMNLQLARFDELVEAKKKPSEKSSEESSPEIGP</sequence>
<protein>
    <submittedName>
        <fullName evidence="3">Uncharacterized protein</fullName>
    </submittedName>
</protein>
<proteinExistence type="predicted"/>
<dbReference type="OrthoDB" id="6402269at2"/>